<keyword evidence="2" id="KW-1185">Reference proteome</keyword>
<gene>
    <name evidence="1" type="ORF">L3Q82_020636</name>
</gene>
<accession>A0ACB8VA76</accession>
<sequence>MVKRRSVSVLFLVMLFFADKWVCLCLDVFVELNMSARGCGGSSSSLPGTPGGEAGPANSVMSWAVSFEKLLEDPSGVHYFTAFLKSEVSAENILFWQACEKFRKIPATSLDELKPAARSIYDTYLSDSAPYSVNIDDTAKTEEKDLQQPTPDMFNKAQAQIFKLMKMDSYRRFVRSPLYQNCTLASVEGKLLPRMGSLDDVATRSPLLSDKKKNTSDSNSLPSGKSASEKQRQKRGSWGDPANIHLSVKSSSSVELGSLYRQIENGRSSPRSPEQGGGVGSRIGVEGGYCCVYLPDGSASLAPTRNGLPIKDMLASLCEKRGFPLKDVIIYLHGKDKQPLSLDQDCSVLRDQQVSLELRVTFALEIAFTGKTVGIMVKSSKTLQDALNAVLQKHHLKPQEALVTMVGSAEPVNMSGTVFKLANKTLRLDRTKAGKDQSSTSRGGGAAATTQAGAVSAGGQDTRSSLQADRAKTQPKPSKNRDMDGFLDMLTRAQCSRVDDQRGLLTKDQLEIPSFLQLPSDQGQDSEPNEPSTSSSSTADSKEEKVKEDKASSTS</sequence>
<evidence type="ECO:0000313" key="1">
    <source>
        <dbReference type="EMBL" id="KAI3351802.1"/>
    </source>
</evidence>
<dbReference type="Proteomes" id="UP000831701">
    <property type="component" value="Chromosome 24"/>
</dbReference>
<name>A0ACB8VA76_9TELE</name>
<proteinExistence type="predicted"/>
<organism evidence="1 2">
    <name type="scientific">Scortum barcoo</name>
    <name type="common">barcoo grunter</name>
    <dbReference type="NCBI Taxonomy" id="214431"/>
    <lineage>
        <taxon>Eukaryota</taxon>
        <taxon>Metazoa</taxon>
        <taxon>Chordata</taxon>
        <taxon>Craniata</taxon>
        <taxon>Vertebrata</taxon>
        <taxon>Euteleostomi</taxon>
        <taxon>Actinopterygii</taxon>
        <taxon>Neopterygii</taxon>
        <taxon>Teleostei</taxon>
        <taxon>Neoteleostei</taxon>
        <taxon>Acanthomorphata</taxon>
        <taxon>Eupercaria</taxon>
        <taxon>Centrarchiformes</taxon>
        <taxon>Terapontoidei</taxon>
        <taxon>Terapontidae</taxon>
        <taxon>Scortum</taxon>
    </lineage>
</organism>
<dbReference type="EMBL" id="CM041554">
    <property type="protein sequence ID" value="KAI3351802.1"/>
    <property type="molecule type" value="Genomic_DNA"/>
</dbReference>
<feature type="non-terminal residue" evidence="1">
    <location>
        <position position="555"/>
    </location>
</feature>
<comment type="caution">
    <text evidence="1">The sequence shown here is derived from an EMBL/GenBank/DDBJ whole genome shotgun (WGS) entry which is preliminary data.</text>
</comment>
<evidence type="ECO:0000313" key="2">
    <source>
        <dbReference type="Proteomes" id="UP000831701"/>
    </source>
</evidence>
<protein>
    <submittedName>
        <fullName evidence="1">Uncharacterized protein</fullName>
    </submittedName>
</protein>
<reference evidence="1" key="1">
    <citation type="submission" date="2022-04" db="EMBL/GenBank/DDBJ databases">
        <title>Jade perch genome.</title>
        <authorList>
            <person name="Chao B."/>
        </authorList>
    </citation>
    <scope>NUCLEOTIDE SEQUENCE</scope>
    <source>
        <strain evidence="1">CB-2022</strain>
    </source>
</reference>